<name>A0ABP6ZPC2_9ACTN</name>
<comment type="caution">
    <text evidence="1">The sequence shown here is derived from an EMBL/GenBank/DDBJ whole genome shotgun (WGS) entry which is preliminary data.</text>
</comment>
<gene>
    <name evidence="1" type="ORF">GCM10022419_119070</name>
</gene>
<keyword evidence="2" id="KW-1185">Reference proteome</keyword>
<dbReference type="InterPro" id="IPR011008">
    <property type="entry name" value="Dimeric_a/b-barrel"/>
</dbReference>
<dbReference type="Proteomes" id="UP001500630">
    <property type="component" value="Unassembled WGS sequence"/>
</dbReference>
<evidence type="ECO:0008006" key="3">
    <source>
        <dbReference type="Google" id="ProtNLM"/>
    </source>
</evidence>
<accession>A0ABP6ZPC2</accession>
<reference evidence="2" key="1">
    <citation type="journal article" date="2019" name="Int. J. Syst. Evol. Microbiol.">
        <title>The Global Catalogue of Microorganisms (GCM) 10K type strain sequencing project: providing services to taxonomists for standard genome sequencing and annotation.</title>
        <authorList>
            <consortium name="The Broad Institute Genomics Platform"/>
            <consortium name="The Broad Institute Genome Sequencing Center for Infectious Disease"/>
            <person name="Wu L."/>
            <person name="Ma J."/>
        </authorList>
    </citation>
    <scope>NUCLEOTIDE SEQUENCE [LARGE SCALE GENOMIC DNA]</scope>
    <source>
        <strain evidence="2">JCM 17326</strain>
    </source>
</reference>
<dbReference type="SUPFAM" id="SSF54909">
    <property type="entry name" value="Dimeric alpha+beta barrel"/>
    <property type="match status" value="1"/>
</dbReference>
<sequence length="68" mass="7441">MLRPQSGFVSFDVMAPDQETVVVTQHWTSQQAFLDGMNGMRAAAGQLPPPIVNTRETYSGEVTVSVRC</sequence>
<evidence type="ECO:0000313" key="2">
    <source>
        <dbReference type="Proteomes" id="UP001500630"/>
    </source>
</evidence>
<dbReference type="EMBL" id="BAABDQ010000051">
    <property type="protein sequence ID" value="GAA3614109.1"/>
    <property type="molecule type" value="Genomic_DNA"/>
</dbReference>
<proteinExistence type="predicted"/>
<protein>
    <recommendedName>
        <fullName evidence="3">ABM domain-containing protein</fullName>
    </recommendedName>
</protein>
<organism evidence="1 2">
    <name type="scientific">Nonomuraea rosea</name>
    <dbReference type="NCBI Taxonomy" id="638574"/>
    <lineage>
        <taxon>Bacteria</taxon>
        <taxon>Bacillati</taxon>
        <taxon>Actinomycetota</taxon>
        <taxon>Actinomycetes</taxon>
        <taxon>Streptosporangiales</taxon>
        <taxon>Streptosporangiaceae</taxon>
        <taxon>Nonomuraea</taxon>
    </lineage>
</organism>
<evidence type="ECO:0000313" key="1">
    <source>
        <dbReference type="EMBL" id="GAA3614109.1"/>
    </source>
</evidence>